<keyword evidence="1" id="KW-0812">Transmembrane</keyword>
<accession>A0ABT4RFE3</accession>
<dbReference type="Proteomes" id="UP001147700">
    <property type="component" value="Unassembled WGS sequence"/>
</dbReference>
<keyword evidence="3" id="KW-1185">Reference proteome</keyword>
<dbReference type="RefSeq" id="WP_202957075.1">
    <property type="nucleotide sequence ID" value="NZ_JAPCID010000008.1"/>
</dbReference>
<keyword evidence="1" id="KW-1133">Transmembrane helix</keyword>
<dbReference type="InterPro" id="IPR011726">
    <property type="entry name" value="KdpF"/>
</dbReference>
<comment type="caution">
    <text evidence="2">The sequence shown here is derived from an EMBL/GenBank/DDBJ whole genome shotgun (WGS) entry which is preliminary data.</text>
</comment>
<organism evidence="2 3">
    <name type="scientific">Solirubrobacter deserti</name>
    <dbReference type="NCBI Taxonomy" id="2282478"/>
    <lineage>
        <taxon>Bacteria</taxon>
        <taxon>Bacillati</taxon>
        <taxon>Actinomycetota</taxon>
        <taxon>Thermoleophilia</taxon>
        <taxon>Solirubrobacterales</taxon>
        <taxon>Solirubrobacteraceae</taxon>
        <taxon>Solirubrobacter</taxon>
    </lineage>
</organism>
<gene>
    <name evidence="2" type="ORF">OJ962_07155</name>
</gene>
<reference evidence="2" key="1">
    <citation type="submission" date="2022-10" db="EMBL/GenBank/DDBJ databases">
        <title>The WGS of Solirubrobacter sp. CPCC 204708.</title>
        <authorList>
            <person name="Jiang Z."/>
        </authorList>
    </citation>
    <scope>NUCLEOTIDE SEQUENCE</scope>
    <source>
        <strain evidence="2">CPCC 204708</strain>
    </source>
</reference>
<keyword evidence="1" id="KW-0472">Membrane</keyword>
<evidence type="ECO:0000256" key="1">
    <source>
        <dbReference type="SAM" id="Phobius"/>
    </source>
</evidence>
<proteinExistence type="predicted"/>
<feature type="transmembrane region" description="Helical" evidence="1">
    <location>
        <begin position="6"/>
        <end position="24"/>
    </location>
</feature>
<evidence type="ECO:0000313" key="2">
    <source>
        <dbReference type="EMBL" id="MDA0137265.1"/>
    </source>
</evidence>
<protein>
    <submittedName>
        <fullName evidence="2">Potassium-transporting ATPase subunit F</fullName>
    </submittedName>
</protein>
<dbReference type="EMBL" id="JAPCID010000008">
    <property type="protein sequence ID" value="MDA0137265.1"/>
    <property type="molecule type" value="Genomic_DNA"/>
</dbReference>
<dbReference type="Pfam" id="PF09604">
    <property type="entry name" value="Potass_KdpF"/>
    <property type="match status" value="1"/>
</dbReference>
<name>A0ABT4RFE3_9ACTN</name>
<sequence length="29" mass="3019">MSAADTLGLIVAVLLAAFLGYALLRGERL</sequence>
<evidence type="ECO:0000313" key="3">
    <source>
        <dbReference type="Proteomes" id="UP001147700"/>
    </source>
</evidence>